<evidence type="ECO:0000313" key="5">
    <source>
        <dbReference type="Proteomes" id="UP001363151"/>
    </source>
</evidence>
<feature type="signal peptide" evidence="3">
    <location>
        <begin position="1"/>
        <end position="15"/>
    </location>
</feature>
<evidence type="ECO:0000256" key="2">
    <source>
        <dbReference type="ARBA" id="ARBA00023239"/>
    </source>
</evidence>
<keyword evidence="2" id="KW-0456">Lyase</keyword>
<dbReference type="InterPro" id="IPR002762">
    <property type="entry name" value="CbiX-like"/>
</dbReference>
<dbReference type="Proteomes" id="UP001363151">
    <property type="component" value="Unassembled WGS sequence"/>
</dbReference>
<sequence length="242" mass="24989">MVPLALLLVVTPAAAYAPRRAPRLRAVARALEPPTGGGGDDLTNPMARLMDLADGLGLDGEPFAASEPPAADFDIDPRVSPMAYEASTARVGVMVVDHGSKREAANERLITLCAAYAESHAKPDWVVAPAHMELASPSIEEAFDALVAQGCDLVVCHPFFLSPGRHATEDVPELLEAAKAKHPGVRAVMTPITGAAPGLLDLVDATVRDAVAAAGAPAPEAAFEDSFFGSIAAAIAEDQKAA</sequence>
<organism evidence="4 5">
    <name type="scientific">Aureococcus anophagefferens</name>
    <name type="common">Harmful bloom alga</name>
    <dbReference type="NCBI Taxonomy" id="44056"/>
    <lineage>
        <taxon>Eukaryota</taxon>
        <taxon>Sar</taxon>
        <taxon>Stramenopiles</taxon>
        <taxon>Ochrophyta</taxon>
        <taxon>Pelagophyceae</taxon>
        <taxon>Pelagomonadales</taxon>
        <taxon>Pelagomonadaceae</taxon>
        <taxon>Aureococcus</taxon>
    </lineage>
</organism>
<keyword evidence="5" id="KW-1185">Reference proteome</keyword>
<protein>
    <submittedName>
        <fullName evidence="4">Sirohydrochlorin cobaltochelatase</fullName>
    </submittedName>
</protein>
<dbReference type="Gene3D" id="3.40.50.1400">
    <property type="match status" value="1"/>
</dbReference>
<accession>A0ABR1GAU4</accession>
<evidence type="ECO:0000256" key="3">
    <source>
        <dbReference type="SAM" id="SignalP"/>
    </source>
</evidence>
<dbReference type="EMBL" id="JBBJCI010000038">
    <property type="protein sequence ID" value="KAK7250153.1"/>
    <property type="molecule type" value="Genomic_DNA"/>
</dbReference>
<evidence type="ECO:0000256" key="1">
    <source>
        <dbReference type="ARBA" id="ARBA00022723"/>
    </source>
</evidence>
<keyword evidence="3" id="KW-0732">Signal</keyword>
<comment type="caution">
    <text evidence="4">The sequence shown here is derived from an EMBL/GenBank/DDBJ whole genome shotgun (WGS) entry which is preliminary data.</text>
</comment>
<gene>
    <name evidence="4" type="ORF">SO694_0000654</name>
</gene>
<dbReference type="PANTHER" id="PTHR33542:SF3">
    <property type="entry name" value="SIROHYDROCHLORIN FERROCHELATASE, CHLOROPLASTIC"/>
    <property type="match status" value="1"/>
</dbReference>
<dbReference type="Pfam" id="PF01903">
    <property type="entry name" value="CbiX"/>
    <property type="match status" value="1"/>
</dbReference>
<evidence type="ECO:0000313" key="4">
    <source>
        <dbReference type="EMBL" id="KAK7250153.1"/>
    </source>
</evidence>
<reference evidence="4 5" key="1">
    <citation type="submission" date="2024-03" db="EMBL/GenBank/DDBJ databases">
        <title>Aureococcus anophagefferens CCMP1851 and Kratosvirus quantuckense: Draft genome of a second virus-susceptible host strain in the model system.</title>
        <authorList>
            <person name="Chase E."/>
            <person name="Truchon A.R."/>
            <person name="Schepens W."/>
            <person name="Wilhelm S.W."/>
        </authorList>
    </citation>
    <scope>NUCLEOTIDE SEQUENCE [LARGE SCALE GENOMIC DNA]</scope>
    <source>
        <strain evidence="4 5">CCMP1851</strain>
    </source>
</reference>
<name>A0ABR1GAU4_AURAN</name>
<feature type="chain" id="PRO_5046184204" evidence="3">
    <location>
        <begin position="16"/>
        <end position="242"/>
    </location>
</feature>
<dbReference type="PANTHER" id="PTHR33542">
    <property type="entry name" value="SIROHYDROCHLORIN FERROCHELATASE, CHLOROPLASTIC"/>
    <property type="match status" value="1"/>
</dbReference>
<dbReference type="CDD" id="cd03416">
    <property type="entry name" value="CbiX_SirB_N"/>
    <property type="match status" value="1"/>
</dbReference>
<proteinExistence type="predicted"/>
<keyword evidence="1" id="KW-0479">Metal-binding</keyword>
<dbReference type="SUPFAM" id="SSF53800">
    <property type="entry name" value="Chelatase"/>
    <property type="match status" value="1"/>
</dbReference>
<dbReference type="InterPro" id="IPR050963">
    <property type="entry name" value="Sirohydro_Cobaltochel/CbiX"/>
</dbReference>